<gene>
    <name evidence="3" type="ORF">H4W34_006383</name>
</gene>
<keyword evidence="1" id="KW-0238">DNA-binding</keyword>
<proteinExistence type="predicted"/>
<sequence length="157" mass="16242">MHLTQSTDLGLRVLMSLGAGTGRRSAAELADRLSVPPQHMAKIVQRLRRHGFVETARGRGGGVVLADGAAEATVGAIVRALEGPGEVVDCDDPPCPLRGGCRLRGALRAAQEAFLASLDGVRLRDLVADPAEPVLLSLARPAPSVPDPACAPSEEGV</sequence>
<dbReference type="SUPFAM" id="SSF46785">
    <property type="entry name" value="Winged helix' DNA-binding domain"/>
    <property type="match status" value="1"/>
</dbReference>
<dbReference type="RefSeq" id="WP_192762569.1">
    <property type="nucleotide sequence ID" value="NZ_JADBDZ010000001.1"/>
</dbReference>
<dbReference type="InterPro" id="IPR036390">
    <property type="entry name" value="WH_DNA-bd_sf"/>
</dbReference>
<dbReference type="InterPro" id="IPR000944">
    <property type="entry name" value="Tscrpt_reg_Rrf2"/>
</dbReference>
<evidence type="ECO:0000256" key="1">
    <source>
        <dbReference type="ARBA" id="ARBA00023125"/>
    </source>
</evidence>
<accession>A0ABR9K2J5</accession>
<dbReference type="Gene3D" id="1.10.10.10">
    <property type="entry name" value="Winged helix-like DNA-binding domain superfamily/Winged helix DNA-binding domain"/>
    <property type="match status" value="1"/>
</dbReference>
<comment type="caution">
    <text evidence="3">The sequence shown here is derived from an EMBL/GenBank/DDBJ whole genome shotgun (WGS) entry which is preliminary data.</text>
</comment>
<dbReference type="EMBL" id="JADBDZ010000001">
    <property type="protein sequence ID" value="MBE1536550.1"/>
    <property type="molecule type" value="Genomic_DNA"/>
</dbReference>
<comment type="cofactor">
    <cofactor evidence="2">
        <name>[2Fe-2S] cluster</name>
        <dbReference type="ChEBI" id="CHEBI:190135"/>
    </cofactor>
</comment>
<reference evidence="3 4" key="1">
    <citation type="submission" date="2020-10" db="EMBL/GenBank/DDBJ databases">
        <title>Sequencing the genomes of 1000 actinobacteria strains.</title>
        <authorList>
            <person name="Klenk H.-P."/>
        </authorList>
    </citation>
    <scope>NUCLEOTIDE SEQUENCE [LARGE SCALE GENOMIC DNA]</scope>
    <source>
        <strain evidence="3 4">DSM 46744</strain>
    </source>
</reference>
<protein>
    <submittedName>
        <fullName evidence="3">Rrf2 family nitric oxide-sensitive transcriptional repressor</fullName>
    </submittedName>
</protein>
<dbReference type="Pfam" id="PF02082">
    <property type="entry name" value="Rrf2"/>
    <property type="match status" value="1"/>
</dbReference>
<evidence type="ECO:0000313" key="3">
    <source>
        <dbReference type="EMBL" id="MBE1536550.1"/>
    </source>
</evidence>
<evidence type="ECO:0000256" key="2">
    <source>
        <dbReference type="ARBA" id="ARBA00034078"/>
    </source>
</evidence>
<dbReference type="PANTHER" id="PTHR33221">
    <property type="entry name" value="WINGED HELIX-TURN-HELIX TRANSCRIPTIONAL REGULATOR, RRF2 FAMILY"/>
    <property type="match status" value="1"/>
</dbReference>
<name>A0ABR9K2J5_9ACTN</name>
<dbReference type="PANTHER" id="PTHR33221:SF4">
    <property type="entry name" value="HTH-TYPE TRANSCRIPTIONAL REPRESSOR NSRR"/>
    <property type="match status" value="1"/>
</dbReference>
<organism evidence="3 4">
    <name type="scientific">Actinomadura algeriensis</name>
    <dbReference type="NCBI Taxonomy" id="1679523"/>
    <lineage>
        <taxon>Bacteria</taxon>
        <taxon>Bacillati</taxon>
        <taxon>Actinomycetota</taxon>
        <taxon>Actinomycetes</taxon>
        <taxon>Streptosporangiales</taxon>
        <taxon>Thermomonosporaceae</taxon>
        <taxon>Actinomadura</taxon>
    </lineage>
</organism>
<dbReference type="NCBIfam" id="TIGR00738">
    <property type="entry name" value="rrf2_super"/>
    <property type="match status" value="1"/>
</dbReference>
<dbReference type="InterPro" id="IPR036388">
    <property type="entry name" value="WH-like_DNA-bd_sf"/>
</dbReference>
<keyword evidence="4" id="KW-1185">Reference proteome</keyword>
<dbReference type="PROSITE" id="PS51197">
    <property type="entry name" value="HTH_RRF2_2"/>
    <property type="match status" value="1"/>
</dbReference>
<dbReference type="Proteomes" id="UP000627838">
    <property type="component" value="Unassembled WGS sequence"/>
</dbReference>
<evidence type="ECO:0000313" key="4">
    <source>
        <dbReference type="Proteomes" id="UP000627838"/>
    </source>
</evidence>